<name>A0A1G5RXF7_9FIRM</name>
<dbReference type="AlphaFoldDB" id="A0A1G5RXF7"/>
<evidence type="ECO:0000259" key="1">
    <source>
        <dbReference type="Pfam" id="PF13192"/>
    </source>
</evidence>
<accession>A0A1G5RXF7</accession>
<dbReference type="SUPFAM" id="SSF52833">
    <property type="entry name" value="Thioredoxin-like"/>
    <property type="match status" value="2"/>
</dbReference>
<feature type="domain" description="Thioredoxin-like fold" evidence="1">
    <location>
        <begin position="134"/>
        <end position="209"/>
    </location>
</feature>
<dbReference type="NCBIfam" id="TIGR02187">
    <property type="entry name" value="PDO_seleno_TRX"/>
    <property type="match status" value="1"/>
</dbReference>
<gene>
    <name evidence="2" type="ORF">SAMN03080599_01100</name>
</gene>
<dbReference type="STRING" id="1120920.SAMN03080599_01100"/>
<dbReference type="Pfam" id="PF13192">
    <property type="entry name" value="Thioredoxin_3"/>
    <property type="match status" value="1"/>
</dbReference>
<dbReference type="EMBL" id="FMWL01000004">
    <property type="protein sequence ID" value="SCZ78141.1"/>
    <property type="molecule type" value="Genomic_DNA"/>
</dbReference>
<evidence type="ECO:0000313" key="2">
    <source>
        <dbReference type="EMBL" id="SCZ78141.1"/>
    </source>
</evidence>
<evidence type="ECO:0000313" key="3">
    <source>
        <dbReference type="Proteomes" id="UP000199208"/>
    </source>
</evidence>
<dbReference type="InterPro" id="IPR036249">
    <property type="entry name" value="Thioredoxin-like_sf"/>
</dbReference>
<proteinExistence type="predicted"/>
<keyword evidence="3" id="KW-1185">Reference proteome</keyword>
<dbReference type="Gene3D" id="3.40.30.80">
    <property type="match status" value="1"/>
</dbReference>
<dbReference type="CDD" id="cd02973">
    <property type="entry name" value="TRX_GRX_like"/>
    <property type="match status" value="1"/>
</dbReference>
<dbReference type="OrthoDB" id="9806179at2"/>
<dbReference type="PROSITE" id="PS51354">
    <property type="entry name" value="GLUTAREDOXIN_2"/>
    <property type="match status" value="1"/>
</dbReference>
<organism evidence="2 3">
    <name type="scientific">Acidaminobacter hydrogenoformans DSM 2784</name>
    <dbReference type="NCBI Taxonomy" id="1120920"/>
    <lineage>
        <taxon>Bacteria</taxon>
        <taxon>Bacillati</taxon>
        <taxon>Bacillota</taxon>
        <taxon>Clostridia</taxon>
        <taxon>Peptostreptococcales</taxon>
        <taxon>Acidaminobacteraceae</taxon>
        <taxon>Acidaminobacter</taxon>
    </lineage>
</organism>
<protein>
    <submittedName>
        <fullName evidence="2">Glutaredoxin-like domain protein</fullName>
    </submittedName>
</protein>
<sequence>MKMFDAELEKQLKDIFNDLAGDVTIALFTEGDCYSCTETRSYMQEVSELNDKIKFVEYDLKKDADKAADYGVELVPSIVLLDGKGDYKRIKFNGIPAGHEINSLIPALMEVSGAESEMPQELTNRIEAIQKPIDIKVFVTLSCPHCPGAVQKAHKLALMNPNIRAEMIEAQTFAEFSDKYNVSGVPKIIINEEHELVGNQPLQAFLDTIESIQ</sequence>
<dbReference type="InterPro" id="IPR011903">
    <property type="entry name" value="TON_0319-like"/>
</dbReference>
<dbReference type="Proteomes" id="UP000199208">
    <property type="component" value="Unassembled WGS sequence"/>
</dbReference>
<dbReference type="PANTHER" id="PTHR37170:SF1">
    <property type="entry name" value="GLUTAREDOXIN-LIKE PROTEIN"/>
    <property type="match status" value="1"/>
</dbReference>
<dbReference type="PANTHER" id="PTHR37170">
    <property type="entry name" value="GLUTAREDOXIN-RELATED"/>
    <property type="match status" value="1"/>
</dbReference>
<dbReference type="RefSeq" id="WP_092589901.1">
    <property type="nucleotide sequence ID" value="NZ_FMWL01000004.1"/>
</dbReference>
<reference evidence="2 3" key="1">
    <citation type="submission" date="2016-10" db="EMBL/GenBank/DDBJ databases">
        <authorList>
            <person name="de Groot N.N."/>
        </authorList>
    </citation>
    <scope>NUCLEOTIDE SEQUENCE [LARGE SCALE GENOMIC DNA]</scope>
    <source>
        <strain evidence="2 3">DSM 2784</strain>
    </source>
</reference>
<dbReference type="InterPro" id="IPR012336">
    <property type="entry name" value="Thioredoxin-like_fold"/>
</dbReference>